<dbReference type="InterPro" id="IPR001296">
    <property type="entry name" value="Glyco_trans_1"/>
</dbReference>
<reference evidence="3" key="1">
    <citation type="submission" date="2017-08" db="EMBL/GenBank/DDBJ databases">
        <authorList>
            <person name="Imhoff J.F."/>
            <person name="Rahn T."/>
            <person name="Kuenzel S."/>
            <person name="Neulinger S.C."/>
        </authorList>
    </citation>
    <scope>NUCLEOTIDE SEQUENCE</scope>
    <source>
        <strain evidence="3">DSM 11080</strain>
    </source>
</reference>
<sequence length="390" mass="41882">MKVGFLTASLSRRGGGLLNAVSGLAQGLFTGAASVSVFGGRDAHSAADQLHWTGLDVNALEPAGPEFFGYLPLLNGMLRRAELDVLHTHGLWMYPSVAARRWSRSSGRPYLVSPHGMLDPWAVRNARWKKRLAGWAYEHAHLRGAACLHALCAAEAEAIRAYGLRNPVCVIPNGVDLPDRVADEEPPAWASAIPGGAQVLLYLGRLHPKKGLPVLLDGWQLARAEAQSGGWHLVIAGWDQGGHQAELAAQIERAGLQAQVHLVGPQFGAQKAASLERADAFVLPSFSEGLPMTVLEAWAHRLPVLMTPACNLAEGFAAGAALEMAPEPDSIAAALRRGFAMSDAERAAMGEQGRRLVADRFSWPRVAEQLLAVYRWVLGQGPQPDSVRLD</sequence>
<dbReference type="Pfam" id="PF13579">
    <property type="entry name" value="Glyco_trans_4_4"/>
    <property type="match status" value="1"/>
</dbReference>
<dbReference type="Pfam" id="PF00534">
    <property type="entry name" value="Glycos_transf_1"/>
    <property type="match status" value="1"/>
</dbReference>
<dbReference type="SUPFAM" id="SSF53756">
    <property type="entry name" value="UDP-Glycosyltransferase/glycogen phosphorylase"/>
    <property type="match status" value="1"/>
</dbReference>
<evidence type="ECO:0008006" key="5">
    <source>
        <dbReference type="Google" id="ProtNLM"/>
    </source>
</evidence>
<evidence type="ECO:0000259" key="1">
    <source>
        <dbReference type="Pfam" id="PF00534"/>
    </source>
</evidence>
<dbReference type="PANTHER" id="PTHR45947">
    <property type="entry name" value="SULFOQUINOVOSYL TRANSFERASE SQD2"/>
    <property type="match status" value="1"/>
</dbReference>
<evidence type="ECO:0000259" key="2">
    <source>
        <dbReference type="Pfam" id="PF13579"/>
    </source>
</evidence>
<dbReference type="GO" id="GO:0016758">
    <property type="term" value="F:hexosyltransferase activity"/>
    <property type="evidence" value="ECO:0007669"/>
    <property type="project" value="TreeGrafter"/>
</dbReference>
<dbReference type="InterPro" id="IPR050194">
    <property type="entry name" value="Glycosyltransferase_grp1"/>
</dbReference>
<dbReference type="EMBL" id="NRSJ01000058">
    <property type="protein sequence ID" value="MBK1706972.1"/>
    <property type="molecule type" value="Genomic_DNA"/>
</dbReference>
<name>A0AAJ0XCK6_9GAMM</name>
<proteinExistence type="predicted"/>
<organism evidence="3 4">
    <name type="scientific">Halochromatium glycolicum</name>
    <dbReference type="NCBI Taxonomy" id="85075"/>
    <lineage>
        <taxon>Bacteria</taxon>
        <taxon>Pseudomonadati</taxon>
        <taxon>Pseudomonadota</taxon>
        <taxon>Gammaproteobacteria</taxon>
        <taxon>Chromatiales</taxon>
        <taxon>Chromatiaceae</taxon>
        <taxon>Halochromatium</taxon>
    </lineage>
</organism>
<reference evidence="3" key="2">
    <citation type="journal article" date="2020" name="Microorganisms">
        <title>Osmotic Adaptation and Compatible Solute Biosynthesis of Phototrophic Bacteria as Revealed from Genome Analyses.</title>
        <authorList>
            <person name="Imhoff J.F."/>
            <person name="Rahn T."/>
            <person name="Kunzel S."/>
            <person name="Keller A."/>
            <person name="Neulinger S.C."/>
        </authorList>
    </citation>
    <scope>NUCLEOTIDE SEQUENCE</scope>
    <source>
        <strain evidence="3">DSM 11080</strain>
    </source>
</reference>
<keyword evidence="4" id="KW-1185">Reference proteome</keyword>
<protein>
    <recommendedName>
        <fullName evidence="5">Poly(Glycerol-phosphate) alpha-glucosyltransferase</fullName>
    </recommendedName>
</protein>
<feature type="domain" description="Glycosyltransferase subfamily 4-like N-terminal" evidence="2">
    <location>
        <begin position="15"/>
        <end position="174"/>
    </location>
</feature>
<comment type="caution">
    <text evidence="3">The sequence shown here is derived from an EMBL/GenBank/DDBJ whole genome shotgun (WGS) entry which is preliminary data.</text>
</comment>
<evidence type="ECO:0000313" key="4">
    <source>
        <dbReference type="Proteomes" id="UP001296776"/>
    </source>
</evidence>
<gene>
    <name evidence="3" type="ORF">CKO40_21155</name>
</gene>
<dbReference type="InterPro" id="IPR028098">
    <property type="entry name" value="Glyco_trans_4-like_N"/>
</dbReference>
<dbReference type="AlphaFoldDB" id="A0AAJ0XCK6"/>
<dbReference type="RefSeq" id="WP_276570844.1">
    <property type="nucleotide sequence ID" value="NZ_NRSJ01000058.1"/>
</dbReference>
<accession>A0AAJ0XCK6</accession>
<dbReference type="Proteomes" id="UP001296776">
    <property type="component" value="Unassembled WGS sequence"/>
</dbReference>
<evidence type="ECO:0000313" key="3">
    <source>
        <dbReference type="EMBL" id="MBK1706972.1"/>
    </source>
</evidence>
<feature type="domain" description="Glycosyl transferase family 1" evidence="1">
    <location>
        <begin position="190"/>
        <end position="355"/>
    </location>
</feature>
<dbReference type="Gene3D" id="3.40.50.2000">
    <property type="entry name" value="Glycogen Phosphorylase B"/>
    <property type="match status" value="2"/>
</dbReference>
<dbReference type="PANTHER" id="PTHR45947:SF3">
    <property type="entry name" value="SULFOQUINOVOSYL TRANSFERASE SQD2"/>
    <property type="match status" value="1"/>
</dbReference>